<keyword evidence="3 6" id="KW-0812">Transmembrane</keyword>
<keyword evidence="4 6" id="KW-1133">Transmembrane helix</keyword>
<dbReference type="InterPro" id="IPR020846">
    <property type="entry name" value="MFS_dom"/>
</dbReference>
<dbReference type="InParanoid" id="A0A2T3B768"/>
<dbReference type="GO" id="GO:0022857">
    <property type="term" value="F:transmembrane transporter activity"/>
    <property type="evidence" value="ECO:0007669"/>
    <property type="project" value="InterPro"/>
</dbReference>
<feature type="transmembrane region" description="Helical" evidence="6">
    <location>
        <begin position="245"/>
        <end position="267"/>
    </location>
</feature>
<feature type="transmembrane region" description="Helical" evidence="6">
    <location>
        <begin position="464"/>
        <end position="484"/>
    </location>
</feature>
<keyword evidence="2" id="KW-0813">Transport</keyword>
<name>A0A2T3B768_AMORE</name>
<evidence type="ECO:0000313" key="9">
    <source>
        <dbReference type="Proteomes" id="UP000241818"/>
    </source>
</evidence>
<feature type="transmembrane region" description="Helical" evidence="6">
    <location>
        <begin position="372"/>
        <end position="395"/>
    </location>
</feature>
<feature type="domain" description="Major facilitator superfamily (MFS) profile" evidence="7">
    <location>
        <begin position="1"/>
        <end position="434"/>
    </location>
</feature>
<protein>
    <recommendedName>
        <fullName evidence="7">Major facilitator superfamily (MFS) profile domain-containing protein</fullName>
    </recommendedName>
</protein>
<feature type="transmembrane region" description="Helical" evidence="6">
    <location>
        <begin position="203"/>
        <end position="224"/>
    </location>
</feature>
<dbReference type="Gene3D" id="1.20.1250.20">
    <property type="entry name" value="MFS general substrate transporter like domains"/>
    <property type="match status" value="2"/>
</dbReference>
<keyword evidence="5 6" id="KW-0472">Membrane</keyword>
<dbReference type="GO" id="GO:0005886">
    <property type="term" value="C:plasma membrane"/>
    <property type="evidence" value="ECO:0007669"/>
    <property type="project" value="TreeGrafter"/>
</dbReference>
<feature type="transmembrane region" description="Helical" evidence="6">
    <location>
        <begin position="105"/>
        <end position="128"/>
    </location>
</feature>
<feature type="transmembrane region" description="Helical" evidence="6">
    <location>
        <begin position="340"/>
        <end position="360"/>
    </location>
</feature>
<dbReference type="InterPro" id="IPR036259">
    <property type="entry name" value="MFS_trans_sf"/>
</dbReference>
<dbReference type="PANTHER" id="PTHR23501:SF109">
    <property type="entry name" value="MAJOR FACILITATOR SUPERFAMILY (MFS) PROFILE DOMAIN-CONTAINING PROTEIN-RELATED"/>
    <property type="match status" value="1"/>
</dbReference>
<evidence type="ECO:0000256" key="3">
    <source>
        <dbReference type="ARBA" id="ARBA00022692"/>
    </source>
</evidence>
<dbReference type="STRING" id="857342.A0A2T3B768"/>
<evidence type="ECO:0000256" key="4">
    <source>
        <dbReference type="ARBA" id="ARBA00022989"/>
    </source>
</evidence>
<evidence type="ECO:0000256" key="5">
    <source>
        <dbReference type="ARBA" id="ARBA00023136"/>
    </source>
</evidence>
<reference evidence="8 9" key="1">
    <citation type="journal article" date="2018" name="New Phytol.">
        <title>Comparative genomics and transcriptomics depict ericoid mycorrhizal fungi as versatile saprotrophs and plant mutualists.</title>
        <authorList>
            <person name="Martino E."/>
            <person name="Morin E."/>
            <person name="Grelet G.A."/>
            <person name="Kuo A."/>
            <person name="Kohler A."/>
            <person name="Daghino S."/>
            <person name="Barry K.W."/>
            <person name="Cichocki N."/>
            <person name="Clum A."/>
            <person name="Dockter R.B."/>
            <person name="Hainaut M."/>
            <person name="Kuo R.C."/>
            <person name="LaButti K."/>
            <person name="Lindahl B.D."/>
            <person name="Lindquist E.A."/>
            <person name="Lipzen A."/>
            <person name="Khouja H.R."/>
            <person name="Magnuson J."/>
            <person name="Murat C."/>
            <person name="Ohm R.A."/>
            <person name="Singer S.W."/>
            <person name="Spatafora J.W."/>
            <person name="Wang M."/>
            <person name="Veneault-Fourrey C."/>
            <person name="Henrissat B."/>
            <person name="Grigoriev I.V."/>
            <person name="Martin F.M."/>
            <person name="Perotto S."/>
        </authorList>
    </citation>
    <scope>NUCLEOTIDE SEQUENCE [LARGE SCALE GENOMIC DNA]</scope>
    <source>
        <strain evidence="8 9">ATCC 22711</strain>
    </source>
</reference>
<evidence type="ECO:0000259" key="7">
    <source>
        <dbReference type="PROSITE" id="PS50850"/>
    </source>
</evidence>
<evidence type="ECO:0000256" key="1">
    <source>
        <dbReference type="ARBA" id="ARBA00004141"/>
    </source>
</evidence>
<dbReference type="OrthoDB" id="4139357at2759"/>
<feature type="transmembrane region" description="Helical" evidence="6">
    <location>
        <begin position="311"/>
        <end position="328"/>
    </location>
</feature>
<feature type="transmembrane region" description="Helical" evidence="6">
    <location>
        <begin position="73"/>
        <end position="93"/>
    </location>
</feature>
<dbReference type="EMBL" id="KZ679008">
    <property type="protein sequence ID" value="PSS22718.1"/>
    <property type="molecule type" value="Genomic_DNA"/>
</dbReference>
<evidence type="ECO:0000256" key="2">
    <source>
        <dbReference type="ARBA" id="ARBA00022448"/>
    </source>
</evidence>
<accession>A0A2T3B768</accession>
<feature type="transmembrane region" description="Helical" evidence="6">
    <location>
        <begin position="47"/>
        <end position="67"/>
    </location>
</feature>
<feature type="transmembrane region" description="Helical" evidence="6">
    <location>
        <begin position="134"/>
        <end position="155"/>
    </location>
</feature>
<dbReference type="SUPFAM" id="SSF103473">
    <property type="entry name" value="MFS general substrate transporter"/>
    <property type="match status" value="1"/>
</dbReference>
<proteinExistence type="predicted"/>
<dbReference type="GeneID" id="36573663"/>
<evidence type="ECO:0000313" key="8">
    <source>
        <dbReference type="EMBL" id="PSS22718.1"/>
    </source>
</evidence>
<sequence length="524" mass="55609">MTSHATILIYTSGPITNYPWIYVSWLACIAVLSGVLGSFSDVLGRRWFFIVGNVFALIGAIICAATHSANVVIVGMTFAGVGAANQYLALAALSEMFPKKHRAYVQAILQMSPFPFTACGALIASKMAIDTWRWVYYLNIILSGLALIAVVLFYYPPVPYAEVSRWKLIKSHDWFGAGLLLGVMGLYLGAGPAAFGLHGWGTAAVLVPICVGIAILIAMGFWNGHASNPLLPTKMFNNVRGQLHSVNLLLFSIGAITMPLEVVTFVWSSQTQAIYTTDATKIGLYNFPTGFGAEVGFLIAAITIKRGRTNLQLAVACLILAIFVGLQATLTPNGIRPGLAYLSIGGVALGFIQVIVVVMIQFGIGNEHIGAVTGLFILVRWIGAAIGIALALTIVRSKVGSTWPMAVAEAVFPLGLPQTSLPLLLGALATGSPAAVMQVPGITPAIVEAATVVTKEVYAAAYRLIYYPSLALGLFAVVVSAFTVDIAPLMESDEALPMGIPRFLMLAASRRDAEKGSGINEEKN</sequence>
<feature type="transmembrane region" description="Helical" evidence="6">
    <location>
        <begin position="20"/>
        <end position="40"/>
    </location>
</feature>
<comment type="subcellular location">
    <subcellularLocation>
        <location evidence="1">Membrane</location>
        <topology evidence="1">Multi-pass membrane protein</topology>
    </subcellularLocation>
</comment>
<dbReference type="RefSeq" id="XP_024722764.1">
    <property type="nucleotide sequence ID" value="XM_024865582.1"/>
</dbReference>
<dbReference type="AlphaFoldDB" id="A0A2T3B768"/>
<keyword evidence="9" id="KW-1185">Reference proteome</keyword>
<dbReference type="Proteomes" id="UP000241818">
    <property type="component" value="Unassembled WGS sequence"/>
</dbReference>
<dbReference type="InterPro" id="IPR010573">
    <property type="entry name" value="MFS_Str1/Tri12-like"/>
</dbReference>
<dbReference type="PROSITE" id="PS50850">
    <property type="entry name" value="MFS"/>
    <property type="match status" value="1"/>
</dbReference>
<gene>
    <name evidence="8" type="ORF">M430DRAFT_273342</name>
</gene>
<dbReference type="PANTHER" id="PTHR23501">
    <property type="entry name" value="MAJOR FACILITATOR SUPERFAMILY"/>
    <property type="match status" value="1"/>
</dbReference>
<feature type="transmembrane region" description="Helical" evidence="6">
    <location>
        <begin position="287"/>
        <end position="304"/>
    </location>
</feature>
<evidence type="ECO:0000256" key="6">
    <source>
        <dbReference type="SAM" id="Phobius"/>
    </source>
</evidence>
<organism evidence="8 9">
    <name type="scientific">Amorphotheca resinae ATCC 22711</name>
    <dbReference type="NCBI Taxonomy" id="857342"/>
    <lineage>
        <taxon>Eukaryota</taxon>
        <taxon>Fungi</taxon>
        <taxon>Dikarya</taxon>
        <taxon>Ascomycota</taxon>
        <taxon>Pezizomycotina</taxon>
        <taxon>Leotiomycetes</taxon>
        <taxon>Helotiales</taxon>
        <taxon>Amorphothecaceae</taxon>
        <taxon>Amorphotheca</taxon>
    </lineage>
</organism>
<dbReference type="Pfam" id="PF06609">
    <property type="entry name" value="TRI12"/>
    <property type="match status" value="1"/>
</dbReference>
<feature type="transmembrane region" description="Helical" evidence="6">
    <location>
        <begin position="175"/>
        <end position="197"/>
    </location>
</feature>